<dbReference type="InterPro" id="IPR006143">
    <property type="entry name" value="RND_pump_MFP"/>
</dbReference>
<dbReference type="PANTHER" id="PTHR30469:SF37">
    <property type="entry name" value="RAGD PROTEIN"/>
    <property type="match status" value="1"/>
</dbReference>
<evidence type="ECO:0000313" key="7">
    <source>
        <dbReference type="EMBL" id="CAL1241815.1"/>
    </source>
</evidence>
<dbReference type="EMBL" id="OZ026884">
    <property type="protein sequence ID" value="CAL1241815.1"/>
    <property type="molecule type" value="Genomic_DNA"/>
</dbReference>
<feature type="domain" description="CusB-like beta-barrel" evidence="5">
    <location>
        <begin position="273"/>
        <end position="342"/>
    </location>
</feature>
<feature type="transmembrane region" description="Helical" evidence="3">
    <location>
        <begin position="26"/>
        <end position="45"/>
    </location>
</feature>
<gene>
    <name evidence="7" type="ORF">MECH1_V1_3039</name>
</gene>
<dbReference type="RefSeq" id="WP_348758297.1">
    <property type="nucleotide sequence ID" value="NZ_OZ026884.1"/>
</dbReference>
<dbReference type="SUPFAM" id="SSF111369">
    <property type="entry name" value="HlyD-like secretion proteins"/>
    <property type="match status" value="1"/>
</dbReference>
<comment type="similarity">
    <text evidence="1">Belongs to the membrane fusion protein (MFP) (TC 8.A.1) family.</text>
</comment>
<sequence>MSDLILKWFHEASHGTLSRGWPKKMLFRFGVIVLCAALVVAWLQFRAPSVGLADGGDKTPITAAVARVQRENLTKKLDIAAEFQPFQEVDVHAKVAGYVKQLNVDIGDRVTRGQVLATLEVPELQEDYARAKAAISRFRGEIAHAQSQIKRYEAIARQADVTYRRLASVNQESPNLVAQQEIDIANAQAQAAAAQVAAEQANRVVSQQKLAEAEAKLRRVQDLLDYSRVTAPFSGIVTKRYVSVGTMVQIGTASNTQALPVVRVSQVDQLRLVFPVPESAMAKVQPGAAVTVTVPALGKSFDARVWRYAASADDATRTMETQVLVENPSFELKPGMLASVGLVLEHSAQALTVPLEAVADSTTHPTVWVVTPDKRIEERQVTLGLQTATRYEVLSGLSENEQVIVAGRDRLKVGEAVEPKLIALE</sequence>
<feature type="domain" description="YknX-like C-terminal permuted SH3-like" evidence="6">
    <location>
        <begin position="350"/>
        <end position="418"/>
    </location>
</feature>
<organism evidence="7 8">
    <name type="scientific">Candidatus Methylocalor cossyra</name>
    <dbReference type="NCBI Taxonomy" id="3108543"/>
    <lineage>
        <taxon>Bacteria</taxon>
        <taxon>Pseudomonadati</taxon>
        <taxon>Pseudomonadota</taxon>
        <taxon>Gammaproteobacteria</taxon>
        <taxon>Methylococcales</taxon>
        <taxon>Methylococcaceae</taxon>
        <taxon>Candidatus Methylocalor</taxon>
    </lineage>
</organism>
<reference evidence="7 8" key="1">
    <citation type="submission" date="2024-04" db="EMBL/GenBank/DDBJ databases">
        <authorList>
            <person name="Cremers G."/>
        </authorList>
    </citation>
    <scope>NUCLEOTIDE SEQUENCE [LARGE SCALE GENOMIC DNA]</scope>
    <source>
        <strain evidence="7">MeCH1-AG</strain>
    </source>
</reference>
<name>A0ABP1CC38_9GAMM</name>
<evidence type="ECO:0000313" key="8">
    <source>
        <dbReference type="Proteomes" id="UP001497493"/>
    </source>
</evidence>
<evidence type="ECO:0000259" key="5">
    <source>
        <dbReference type="Pfam" id="PF25954"/>
    </source>
</evidence>
<dbReference type="NCBIfam" id="TIGR01730">
    <property type="entry name" value="RND_mfp"/>
    <property type="match status" value="1"/>
</dbReference>
<accession>A0ABP1CC38</accession>
<evidence type="ECO:0000259" key="6">
    <source>
        <dbReference type="Pfam" id="PF25989"/>
    </source>
</evidence>
<dbReference type="PANTHER" id="PTHR30469">
    <property type="entry name" value="MULTIDRUG RESISTANCE PROTEIN MDTA"/>
    <property type="match status" value="1"/>
</dbReference>
<dbReference type="InterPro" id="IPR058792">
    <property type="entry name" value="Beta-barrel_RND_2"/>
</dbReference>
<evidence type="ECO:0000256" key="2">
    <source>
        <dbReference type="SAM" id="Coils"/>
    </source>
</evidence>
<dbReference type="Pfam" id="PF25917">
    <property type="entry name" value="BSH_RND"/>
    <property type="match status" value="1"/>
</dbReference>
<dbReference type="Pfam" id="PF25989">
    <property type="entry name" value="YknX_C"/>
    <property type="match status" value="1"/>
</dbReference>
<dbReference type="Gene3D" id="2.40.30.170">
    <property type="match status" value="1"/>
</dbReference>
<proteinExistence type="inferred from homology"/>
<evidence type="ECO:0000259" key="4">
    <source>
        <dbReference type="Pfam" id="PF25917"/>
    </source>
</evidence>
<feature type="coiled-coil region" evidence="2">
    <location>
        <begin position="135"/>
        <end position="223"/>
    </location>
</feature>
<dbReference type="Pfam" id="PF25954">
    <property type="entry name" value="Beta-barrel_RND_2"/>
    <property type="match status" value="1"/>
</dbReference>
<evidence type="ECO:0000256" key="1">
    <source>
        <dbReference type="ARBA" id="ARBA00009477"/>
    </source>
</evidence>
<keyword evidence="2" id="KW-0175">Coiled coil</keyword>
<keyword evidence="3" id="KW-1133">Transmembrane helix</keyword>
<evidence type="ECO:0000256" key="3">
    <source>
        <dbReference type="SAM" id="Phobius"/>
    </source>
</evidence>
<protein>
    <submittedName>
        <fullName evidence="7">Co/Zn/Cd efflux system membrane fusion protein</fullName>
    </submittedName>
</protein>
<dbReference type="Gene3D" id="2.40.50.100">
    <property type="match status" value="2"/>
</dbReference>
<keyword evidence="8" id="KW-1185">Reference proteome</keyword>
<keyword evidence="3" id="KW-0812">Transmembrane</keyword>
<dbReference type="InterPro" id="IPR058637">
    <property type="entry name" value="YknX-like_C"/>
</dbReference>
<dbReference type="InterPro" id="IPR058625">
    <property type="entry name" value="MdtA-like_BSH"/>
</dbReference>
<feature type="domain" description="Multidrug resistance protein MdtA-like barrel-sandwich hybrid" evidence="4">
    <location>
        <begin position="88"/>
        <end position="254"/>
    </location>
</feature>
<dbReference type="Proteomes" id="UP001497493">
    <property type="component" value="Chromosome"/>
</dbReference>
<keyword evidence="3" id="KW-0472">Membrane</keyword>
<dbReference type="Gene3D" id="2.40.420.20">
    <property type="match status" value="1"/>
</dbReference>